<dbReference type="EMBL" id="JAFGDB010000017">
    <property type="protein sequence ID" value="MBN2067034.1"/>
    <property type="molecule type" value="Genomic_DNA"/>
</dbReference>
<keyword evidence="3 10" id="KW-0028">Amino-acid biosynthesis</keyword>
<dbReference type="Pfam" id="PF00117">
    <property type="entry name" value="GATase"/>
    <property type="match status" value="1"/>
</dbReference>
<feature type="domain" description="Glutamine amidotransferase" evidence="12">
    <location>
        <begin position="7"/>
        <end position="202"/>
    </location>
</feature>
<dbReference type="GO" id="GO:0005737">
    <property type="term" value="C:cytoplasm"/>
    <property type="evidence" value="ECO:0007669"/>
    <property type="project" value="UniProtKB-SubCell"/>
</dbReference>
<keyword evidence="7 10" id="KW-0456">Lyase</keyword>
<dbReference type="PIRSF" id="PIRSF000495">
    <property type="entry name" value="Amidotransf_hisH"/>
    <property type="match status" value="1"/>
</dbReference>
<comment type="subunit">
    <text evidence="2 10">Heterodimer of HisH and HisF.</text>
</comment>
<dbReference type="NCBIfam" id="TIGR01855">
    <property type="entry name" value="IMP_synth_hisH"/>
    <property type="match status" value="1"/>
</dbReference>
<dbReference type="AlphaFoldDB" id="A0A938YTU5"/>
<evidence type="ECO:0000256" key="5">
    <source>
        <dbReference type="ARBA" id="ARBA00022962"/>
    </source>
</evidence>
<dbReference type="GO" id="GO:0016829">
    <property type="term" value="F:lyase activity"/>
    <property type="evidence" value="ECO:0007669"/>
    <property type="project" value="UniProtKB-KW"/>
</dbReference>
<keyword evidence="5 10" id="KW-0315">Glutamine amidotransferase</keyword>
<accession>A0A938YTU5</accession>
<reference evidence="13" key="1">
    <citation type="submission" date="2021-01" db="EMBL/GenBank/DDBJ databases">
        <title>Active Sulfur Cycling in an Early Earth Analoge.</title>
        <authorList>
            <person name="Hahn C.R."/>
            <person name="Youssef N.H."/>
            <person name="Elshahed M."/>
        </authorList>
    </citation>
    <scope>NUCLEOTIDE SEQUENCE</scope>
    <source>
        <strain evidence="13">Zod_Metabat.1151</strain>
    </source>
</reference>
<evidence type="ECO:0000313" key="13">
    <source>
        <dbReference type="EMBL" id="MBN2067034.1"/>
    </source>
</evidence>
<dbReference type="GO" id="GO:0000107">
    <property type="term" value="F:imidazoleglycerol-phosphate synthase activity"/>
    <property type="evidence" value="ECO:0007669"/>
    <property type="project" value="UniProtKB-UniRule"/>
</dbReference>
<dbReference type="EC" id="4.3.2.10" evidence="10"/>
<evidence type="ECO:0000256" key="3">
    <source>
        <dbReference type="ARBA" id="ARBA00022605"/>
    </source>
</evidence>
<feature type="active site" evidence="10 11">
    <location>
        <position position="189"/>
    </location>
</feature>
<proteinExistence type="inferred from homology"/>
<dbReference type="PANTHER" id="PTHR42701:SF1">
    <property type="entry name" value="IMIDAZOLE GLYCEROL PHOSPHATE SYNTHASE SUBUNIT HISH"/>
    <property type="match status" value="1"/>
</dbReference>
<dbReference type="InterPro" id="IPR010139">
    <property type="entry name" value="Imidazole-glycPsynth_HisH"/>
</dbReference>
<evidence type="ECO:0000256" key="2">
    <source>
        <dbReference type="ARBA" id="ARBA00011152"/>
    </source>
</evidence>
<name>A0A938YTU5_9ARCH</name>
<feature type="active site" evidence="10 11">
    <location>
        <position position="187"/>
    </location>
</feature>
<feature type="active site" description="Nucleophile" evidence="10 11">
    <location>
        <position position="83"/>
    </location>
</feature>
<comment type="function">
    <text evidence="10">IGPS catalyzes the conversion of PRFAR and glutamine to IGP, AICAR and glutamate. The HisH subunit catalyzes the hydrolysis of glutamine to glutamate and ammonia as part of the synthesis of IGP and AICAR. The resulting ammonia molecule is channeled to the active site of HisF.</text>
</comment>
<organism evidence="13 14">
    <name type="scientific">Candidatus Iainarchaeum sp</name>
    <dbReference type="NCBI Taxonomy" id="3101447"/>
    <lineage>
        <taxon>Archaea</taxon>
        <taxon>Candidatus Iainarchaeota</taxon>
        <taxon>Candidatus Iainarchaeia</taxon>
        <taxon>Candidatus Iainarchaeales</taxon>
        <taxon>Candidatus Iainarchaeaceae</taxon>
        <taxon>Candidatus Iainarchaeum</taxon>
    </lineage>
</organism>
<evidence type="ECO:0000256" key="4">
    <source>
        <dbReference type="ARBA" id="ARBA00022801"/>
    </source>
</evidence>
<dbReference type="PROSITE" id="PS51273">
    <property type="entry name" value="GATASE_TYPE_1"/>
    <property type="match status" value="1"/>
</dbReference>
<evidence type="ECO:0000313" key="14">
    <source>
        <dbReference type="Proteomes" id="UP000809243"/>
    </source>
</evidence>
<dbReference type="Gene3D" id="3.40.50.880">
    <property type="match status" value="1"/>
</dbReference>
<evidence type="ECO:0000256" key="7">
    <source>
        <dbReference type="ARBA" id="ARBA00023239"/>
    </source>
</evidence>
<dbReference type="InterPro" id="IPR017926">
    <property type="entry name" value="GATASE"/>
</dbReference>
<dbReference type="GO" id="GO:0004359">
    <property type="term" value="F:glutaminase activity"/>
    <property type="evidence" value="ECO:0007669"/>
    <property type="project" value="UniProtKB-EC"/>
</dbReference>
<sequence>MALVFGIIDYGLGNLHSVANALHYLGYEALVTGEIGRLLEADALILPGVGAFADGMKNLEERGLVKPLTKAVVQGRKPFLGICLGMQLVARDSTEGGLHKGLGWLPGNVRRLSVPRELRLPHIGWNSLGIKLESPLFSGLGKDLNFYFVHSFHFISGEPEIVSATCSYGQDFAAAVQKDNIFAVQFHPEKSHKNGLHLLSNFADYVKGQKGGSNA</sequence>
<keyword evidence="6 10" id="KW-0368">Histidine biosynthesis</keyword>
<protein>
    <recommendedName>
        <fullName evidence="10">Imidazole glycerol phosphate synthase subunit HisH</fullName>
        <ecNumber evidence="10">4.3.2.10</ecNumber>
    </recommendedName>
    <alternativeName>
        <fullName evidence="10">IGP synthase glutaminase subunit</fullName>
        <ecNumber evidence="10">3.5.1.2</ecNumber>
    </alternativeName>
    <alternativeName>
        <fullName evidence="10">IGP synthase subunit HisH</fullName>
    </alternativeName>
    <alternativeName>
        <fullName evidence="10">ImGP synthase subunit HisH</fullName>
        <shortName evidence="10">IGPS subunit HisH</shortName>
    </alternativeName>
</protein>
<dbReference type="InterPro" id="IPR029062">
    <property type="entry name" value="Class_I_gatase-like"/>
</dbReference>
<dbReference type="EC" id="3.5.1.2" evidence="10"/>
<evidence type="ECO:0000256" key="10">
    <source>
        <dbReference type="HAMAP-Rule" id="MF_00278"/>
    </source>
</evidence>
<dbReference type="PANTHER" id="PTHR42701">
    <property type="entry name" value="IMIDAZOLE GLYCEROL PHOSPHATE SYNTHASE SUBUNIT HISH"/>
    <property type="match status" value="1"/>
</dbReference>
<comment type="subcellular location">
    <subcellularLocation>
        <location evidence="10">Cytoplasm</location>
    </subcellularLocation>
</comment>
<dbReference type="Proteomes" id="UP000809243">
    <property type="component" value="Unassembled WGS sequence"/>
</dbReference>
<keyword evidence="4 10" id="KW-0378">Hydrolase</keyword>
<evidence type="ECO:0000259" key="12">
    <source>
        <dbReference type="Pfam" id="PF00117"/>
    </source>
</evidence>
<dbReference type="HAMAP" id="MF_00278">
    <property type="entry name" value="HisH"/>
    <property type="match status" value="1"/>
</dbReference>
<dbReference type="CDD" id="cd01748">
    <property type="entry name" value="GATase1_IGP_Synthase"/>
    <property type="match status" value="1"/>
</dbReference>
<gene>
    <name evidence="10 13" type="primary">hisH</name>
    <name evidence="13" type="ORF">JW744_01045</name>
</gene>
<comment type="caution">
    <text evidence="13">The sequence shown here is derived from an EMBL/GenBank/DDBJ whole genome shotgun (WGS) entry which is preliminary data.</text>
</comment>
<evidence type="ECO:0000256" key="8">
    <source>
        <dbReference type="ARBA" id="ARBA00047838"/>
    </source>
</evidence>
<dbReference type="SUPFAM" id="SSF52317">
    <property type="entry name" value="Class I glutamine amidotransferase-like"/>
    <property type="match status" value="1"/>
</dbReference>
<comment type="catalytic activity">
    <reaction evidence="8 10">
        <text>5-[(5-phospho-1-deoxy-D-ribulos-1-ylimino)methylamino]-1-(5-phospho-beta-D-ribosyl)imidazole-4-carboxamide + L-glutamine = D-erythro-1-(imidazol-4-yl)glycerol 3-phosphate + 5-amino-1-(5-phospho-beta-D-ribosyl)imidazole-4-carboxamide + L-glutamate + H(+)</text>
        <dbReference type="Rhea" id="RHEA:24793"/>
        <dbReference type="ChEBI" id="CHEBI:15378"/>
        <dbReference type="ChEBI" id="CHEBI:29985"/>
        <dbReference type="ChEBI" id="CHEBI:58278"/>
        <dbReference type="ChEBI" id="CHEBI:58359"/>
        <dbReference type="ChEBI" id="CHEBI:58475"/>
        <dbReference type="ChEBI" id="CHEBI:58525"/>
        <dbReference type="EC" id="4.3.2.10"/>
    </reaction>
</comment>
<dbReference type="GO" id="GO:0000105">
    <property type="term" value="P:L-histidine biosynthetic process"/>
    <property type="evidence" value="ECO:0007669"/>
    <property type="project" value="UniProtKB-UniRule"/>
</dbReference>
<evidence type="ECO:0000256" key="1">
    <source>
        <dbReference type="ARBA" id="ARBA00005091"/>
    </source>
</evidence>
<evidence type="ECO:0000256" key="11">
    <source>
        <dbReference type="PIRSR" id="PIRSR000495-1"/>
    </source>
</evidence>
<keyword evidence="10" id="KW-0963">Cytoplasm</keyword>
<evidence type="ECO:0000256" key="6">
    <source>
        <dbReference type="ARBA" id="ARBA00023102"/>
    </source>
</evidence>
<comment type="pathway">
    <text evidence="1 10">Amino-acid biosynthesis; L-histidine biosynthesis; L-histidine from 5-phospho-alpha-D-ribose 1-diphosphate: step 5/9.</text>
</comment>
<evidence type="ECO:0000256" key="9">
    <source>
        <dbReference type="ARBA" id="ARBA00049534"/>
    </source>
</evidence>
<comment type="catalytic activity">
    <reaction evidence="9 10">
        <text>L-glutamine + H2O = L-glutamate + NH4(+)</text>
        <dbReference type="Rhea" id="RHEA:15889"/>
        <dbReference type="ChEBI" id="CHEBI:15377"/>
        <dbReference type="ChEBI" id="CHEBI:28938"/>
        <dbReference type="ChEBI" id="CHEBI:29985"/>
        <dbReference type="ChEBI" id="CHEBI:58359"/>
        <dbReference type="EC" id="3.5.1.2"/>
    </reaction>
</comment>